<keyword evidence="1" id="KW-1133">Transmembrane helix</keyword>
<keyword evidence="3" id="KW-1185">Reference proteome</keyword>
<dbReference type="Proteomes" id="UP000791080">
    <property type="component" value="Unassembled WGS sequence"/>
</dbReference>
<accession>A0ABT1JJ31</accession>
<name>A0ABT1JJ31_ACTCY</name>
<keyword evidence="1" id="KW-0812">Transmembrane</keyword>
<dbReference type="EMBL" id="AUBJ02000001">
    <property type="protein sequence ID" value="MCP2332493.1"/>
    <property type="molecule type" value="Genomic_DNA"/>
</dbReference>
<evidence type="ECO:0000313" key="3">
    <source>
        <dbReference type="Proteomes" id="UP000791080"/>
    </source>
</evidence>
<sequence length="92" mass="9656">MGGFIEAHLVPVLFIGAFVVVFSGAVGAMLTRVGMRTMILALAILGISFVLVVPIIPLLVCAAVGVPVGYVVHRRVRQRYSEAAEPPLGAGR</sequence>
<reference evidence="2 3" key="2">
    <citation type="submission" date="2022-06" db="EMBL/GenBank/DDBJ databases">
        <title>Genomic Encyclopedia of Type Strains, Phase I: the one thousand microbial genomes (KMG-I) project.</title>
        <authorList>
            <person name="Kyrpides N."/>
        </authorList>
    </citation>
    <scope>NUCLEOTIDE SEQUENCE [LARGE SCALE GENOMIC DNA]</scope>
    <source>
        <strain evidence="2 3">DSM 43889</strain>
    </source>
</reference>
<keyword evidence="1" id="KW-0472">Membrane</keyword>
<evidence type="ECO:0000256" key="1">
    <source>
        <dbReference type="SAM" id="Phobius"/>
    </source>
</evidence>
<feature type="transmembrane region" description="Helical" evidence="1">
    <location>
        <begin position="12"/>
        <end position="33"/>
    </location>
</feature>
<evidence type="ECO:0000313" key="2">
    <source>
        <dbReference type="EMBL" id="MCP2332493.1"/>
    </source>
</evidence>
<comment type="caution">
    <text evidence="2">The sequence shown here is derived from an EMBL/GenBank/DDBJ whole genome shotgun (WGS) entry which is preliminary data.</text>
</comment>
<proteinExistence type="predicted"/>
<reference evidence="2 3" key="1">
    <citation type="submission" date="2013-07" db="EMBL/GenBank/DDBJ databases">
        <authorList>
            <consortium name="DOE Joint Genome Institute"/>
            <person name="Reeve W."/>
            <person name="Huntemann M."/>
            <person name="Han J."/>
            <person name="Chen A."/>
            <person name="Kyrpides N."/>
            <person name="Mavromatis K."/>
            <person name="Markowitz V."/>
            <person name="Palaniappan K."/>
            <person name="Ivanova N."/>
            <person name="Schaumberg A."/>
            <person name="Pati A."/>
            <person name="Liolios K."/>
            <person name="Nordberg H.P."/>
            <person name="Cantor M.N."/>
            <person name="Hua S.X."/>
            <person name="Woyke T."/>
        </authorList>
    </citation>
    <scope>NUCLEOTIDE SEQUENCE [LARGE SCALE GENOMIC DNA]</scope>
    <source>
        <strain evidence="2 3">DSM 43889</strain>
    </source>
</reference>
<organism evidence="2 3">
    <name type="scientific">Actinoalloteichus caeruleus DSM 43889</name>
    <dbReference type="NCBI Taxonomy" id="1120930"/>
    <lineage>
        <taxon>Bacteria</taxon>
        <taxon>Bacillati</taxon>
        <taxon>Actinomycetota</taxon>
        <taxon>Actinomycetes</taxon>
        <taxon>Pseudonocardiales</taxon>
        <taxon>Pseudonocardiaceae</taxon>
        <taxon>Actinoalloteichus</taxon>
        <taxon>Actinoalloteichus cyanogriseus</taxon>
    </lineage>
</organism>
<gene>
    <name evidence="2" type="ORF">G443_002763</name>
</gene>
<dbReference type="RefSeq" id="WP_026417469.1">
    <property type="nucleotide sequence ID" value="NZ_AUBJ02000001.1"/>
</dbReference>
<protein>
    <submittedName>
        <fullName evidence="2">Uncharacterized protein</fullName>
    </submittedName>
</protein>
<feature type="transmembrane region" description="Helical" evidence="1">
    <location>
        <begin position="39"/>
        <end position="72"/>
    </location>
</feature>